<dbReference type="InterPro" id="IPR002861">
    <property type="entry name" value="Reeler_dom"/>
</dbReference>
<feature type="compositionally biased region" description="Polar residues" evidence="1">
    <location>
        <begin position="295"/>
        <end position="306"/>
    </location>
</feature>
<feature type="domain" description="Reelin" evidence="4">
    <location>
        <begin position="18"/>
        <end position="179"/>
    </location>
</feature>
<evidence type="ECO:0000313" key="6">
    <source>
        <dbReference type="Proteomes" id="UP000314987"/>
    </source>
</evidence>
<evidence type="ECO:0000256" key="2">
    <source>
        <dbReference type="SAM" id="Phobius"/>
    </source>
</evidence>
<gene>
    <name evidence="5" type="primary">REELD1</name>
</gene>
<dbReference type="GO" id="GO:0016020">
    <property type="term" value="C:membrane"/>
    <property type="evidence" value="ECO:0007669"/>
    <property type="project" value="TreeGrafter"/>
</dbReference>
<dbReference type="PANTHER" id="PTHR45828:SF51">
    <property type="entry name" value="REELIN DOMAIN-CONTAINING PROTEIN 1"/>
    <property type="match status" value="1"/>
</dbReference>
<name>A0A4X2KXG7_VOMUR</name>
<feature type="region of interest" description="Disordered" evidence="1">
    <location>
        <begin position="295"/>
        <end position="320"/>
    </location>
</feature>
<evidence type="ECO:0000313" key="5">
    <source>
        <dbReference type="Ensembl" id="ENSVURP00010013742.1"/>
    </source>
</evidence>
<keyword evidence="3" id="KW-0732">Signal</keyword>
<dbReference type="OMA" id="DMQPKHI"/>
<dbReference type="Gene3D" id="2.60.40.4060">
    <property type="entry name" value="Reeler domain"/>
    <property type="match status" value="1"/>
</dbReference>
<dbReference type="Pfam" id="PF02014">
    <property type="entry name" value="Reeler"/>
    <property type="match status" value="1"/>
</dbReference>
<organism evidence="5 6">
    <name type="scientific">Vombatus ursinus</name>
    <name type="common">Common wombat</name>
    <dbReference type="NCBI Taxonomy" id="29139"/>
    <lineage>
        <taxon>Eukaryota</taxon>
        <taxon>Metazoa</taxon>
        <taxon>Chordata</taxon>
        <taxon>Craniata</taxon>
        <taxon>Vertebrata</taxon>
        <taxon>Euteleostomi</taxon>
        <taxon>Mammalia</taxon>
        <taxon>Metatheria</taxon>
        <taxon>Diprotodontia</taxon>
        <taxon>Vombatidae</taxon>
        <taxon>Vombatus</taxon>
    </lineage>
</organism>
<dbReference type="Ensembl" id="ENSVURT00010015645.1">
    <property type="protein sequence ID" value="ENSVURP00010013742.1"/>
    <property type="gene ID" value="ENSVURG00010010563.1"/>
</dbReference>
<sequence length="539" mass="58642">MKIQAAITGWAYTVFCLASCTEAFSHGASLEACVDMKPRHIRAQLQNPRNNHVTVSTNVSSYSPGDKVPVTVRSRGDFMGFLLQARRVSNDQIVGTFVFIPSGSKLMSCFEEANTVTHSDKSPKRNLSFVWKAPHQPTGDIKFFLSVVQSYFIYWERIESTIVSQQTQNRTLSDGNVEPAASLQKPNGLEVTTTVSRPHITVTQHTQPAEFAVVSPTGTSVTDSLELVLGGLTTEVPADEVNLLKPSSLRDTSVLASGSDQRGQLDWNSHPIDSDQTLEPSLDVQGLEKPLTLGSFTFEDNTSSHNTHNRTQDGSDSGAAERCLRCDEGEQERPEAYNLTLTRPPFSMGAPFSVHLSYSQFIMVTKAEAQNGGRPANSSMASKASAALRQLALRQSGLPKASASFLPQSEYVDPRGEGDGEDSTGLPHLTKPVLETVGAGLKEDGSPPKTRVVTAQLGILLCLSATLGMALAAGLRCLHAQYCRQRTEVSFGEPDSDIIAVRDSGERMHFRKIRENSVMLVQAEYNWVTPNGRAKRTAV</sequence>
<dbReference type="CDD" id="cd08544">
    <property type="entry name" value="Reeler"/>
    <property type="match status" value="1"/>
</dbReference>
<keyword evidence="6" id="KW-1185">Reference proteome</keyword>
<dbReference type="PANTHER" id="PTHR45828">
    <property type="entry name" value="CYTOCHROME B561/FERRIC REDUCTASE TRANSMEMBRANE"/>
    <property type="match status" value="1"/>
</dbReference>
<evidence type="ECO:0000259" key="4">
    <source>
        <dbReference type="PROSITE" id="PS51019"/>
    </source>
</evidence>
<evidence type="ECO:0000256" key="1">
    <source>
        <dbReference type="SAM" id="MobiDB-lite"/>
    </source>
</evidence>
<dbReference type="AlphaFoldDB" id="A0A4X2KXG7"/>
<dbReference type="InterPro" id="IPR051237">
    <property type="entry name" value="Ferric-chelate_Red/DefProt"/>
</dbReference>
<feature type="chain" id="PRO_5021259035" description="Reelin domain-containing protein" evidence="3">
    <location>
        <begin position="24"/>
        <end position="539"/>
    </location>
</feature>
<protein>
    <recommendedName>
        <fullName evidence="4">Reelin domain-containing protein</fullName>
    </recommendedName>
</protein>
<reference evidence="5" key="2">
    <citation type="submission" date="2025-08" db="UniProtKB">
        <authorList>
            <consortium name="Ensembl"/>
        </authorList>
    </citation>
    <scope>IDENTIFICATION</scope>
</reference>
<proteinExistence type="predicted"/>
<dbReference type="Proteomes" id="UP000314987">
    <property type="component" value="Unassembled WGS sequence"/>
</dbReference>
<keyword evidence="2" id="KW-0812">Transmembrane</keyword>
<dbReference type="InterPro" id="IPR042307">
    <property type="entry name" value="Reeler_sf"/>
</dbReference>
<feature type="transmembrane region" description="Helical" evidence="2">
    <location>
        <begin position="457"/>
        <end position="478"/>
    </location>
</feature>
<evidence type="ECO:0000256" key="3">
    <source>
        <dbReference type="SAM" id="SignalP"/>
    </source>
</evidence>
<keyword evidence="2" id="KW-0472">Membrane</keyword>
<accession>A0A4X2KXG7</accession>
<feature type="signal peptide" evidence="3">
    <location>
        <begin position="1"/>
        <end position="23"/>
    </location>
</feature>
<feature type="region of interest" description="Disordered" evidence="1">
    <location>
        <begin position="254"/>
        <end position="276"/>
    </location>
</feature>
<dbReference type="GeneTree" id="ENSGT00940000163277"/>
<dbReference type="STRING" id="29139.ENSVURP00010013742"/>
<reference evidence="5" key="3">
    <citation type="submission" date="2025-09" db="UniProtKB">
        <authorList>
            <consortium name="Ensembl"/>
        </authorList>
    </citation>
    <scope>IDENTIFICATION</scope>
</reference>
<keyword evidence="2" id="KW-1133">Transmembrane helix</keyword>
<dbReference type="PROSITE" id="PS51019">
    <property type="entry name" value="REELIN"/>
    <property type="match status" value="1"/>
</dbReference>
<reference evidence="6" key="1">
    <citation type="submission" date="2018-12" db="EMBL/GenBank/DDBJ databases">
        <authorList>
            <person name="Yazar S."/>
        </authorList>
    </citation>
    <scope>NUCLEOTIDE SEQUENCE [LARGE SCALE GENOMIC DNA]</scope>
</reference>